<evidence type="ECO:0000313" key="4">
    <source>
        <dbReference type="Proteomes" id="UP001150062"/>
    </source>
</evidence>
<dbReference type="PRINTS" id="PR01653">
    <property type="entry name" value="TCTPROTEIN"/>
</dbReference>
<dbReference type="InterPro" id="IPR011057">
    <property type="entry name" value="Mss4-like_sf"/>
</dbReference>
<protein>
    <recommendedName>
        <fullName evidence="2">TCTP domain-containing protein</fullName>
    </recommendedName>
</protein>
<dbReference type="Pfam" id="PF00838">
    <property type="entry name" value="TCTP"/>
    <property type="match status" value="1"/>
</dbReference>
<dbReference type="Proteomes" id="UP001150062">
    <property type="component" value="Unassembled WGS sequence"/>
</dbReference>
<reference evidence="3" key="1">
    <citation type="submission" date="2022-08" db="EMBL/GenBank/DDBJ databases">
        <title>Novel sulfate-reducing endosymbionts in the free-living metamonad Anaeramoeba.</title>
        <authorList>
            <person name="Jerlstrom-Hultqvist J."/>
            <person name="Cepicka I."/>
            <person name="Gallot-Lavallee L."/>
            <person name="Salas-Leiva D."/>
            <person name="Curtis B.A."/>
            <person name="Zahonova K."/>
            <person name="Pipaliya S."/>
            <person name="Dacks J."/>
            <person name="Roger A.J."/>
        </authorList>
    </citation>
    <scope>NUCLEOTIDE SEQUENCE</scope>
    <source>
        <strain evidence="3">Schooner1</strain>
    </source>
</reference>
<comment type="similarity">
    <text evidence="1">Belongs to the TCTP family.</text>
</comment>
<dbReference type="InterPro" id="IPR034737">
    <property type="entry name" value="TCTP"/>
</dbReference>
<comment type="caution">
    <text evidence="3">The sequence shown here is derived from an EMBL/GenBank/DDBJ whole genome shotgun (WGS) entry which is preliminary data.</text>
</comment>
<name>A0ABQ8YA55_9EUKA</name>
<dbReference type="SUPFAM" id="SSF51316">
    <property type="entry name" value="Mss4-like"/>
    <property type="match status" value="1"/>
</dbReference>
<feature type="domain" description="TCTP" evidence="2">
    <location>
        <begin position="1"/>
        <end position="154"/>
    </location>
</feature>
<dbReference type="PROSITE" id="PS51797">
    <property type="entry name" value="TCTP_3"/>
    <property type="match status" value="1"/>
</dbReference>
<dbReference type="PANTHER" id="PTHR11991">
    <property type="entry name" value="TRANSLATIONALLY CONTROLLED TUMOR PROTEIN-RELATED"/>
    <property type="match status" value="1"/>
</dbReference>
<accession>A0ABQ8YA55</accession>
<evidence type="ECO:0000313" key="3">
    <source>
        <dbReference type="EMBL" id="KAJ6241688.1"/>
    </source>
</evidence>
<dbReference type="InterPro" id="IPR018105">
    <property type="entry name" value="Translational_control_tumour_p"/>
</dbReference>
<dbReference type="Gene3D" id="2.170.150.10">
    <property type="entry name" value="Metal Binding Protein, Guanine Nucleotide Exchange Factor, Chain A"/>
    <property type="match status" value="1"/>
</dbReference>
<gene>
    <name evidence="3" type="ORF">M0813_00392</name>
</gene>
<sequence>MKIFYDVFSKQEILSDAYYIEEEGEILFKAKGNIITIGNEEEEKEDTVKKSIDIVYSFELKKLSLTRTKFHEWAIWFQEHAHKYLQENNKERVAIFLTNFQLTLKKIESRFEDYTFYVGSNGNMESSLILMSYDTDLITPYFHYFKDFLYHELF</sequence>
<proteinExistence type="inferred from homology"/>
<dbReference type="InterPro" id="IPR011323">
    <property type="entry name" value="Mss4/transl-control_tumour"/>
</dbReference>
<dbReference type="EMBL" id="JAOAOG010000191">
    <property type="protein sequence ID" value="KAJ6241688.1"/>
    <property type="molecule type" value="Genomic_DNA"/>
</dbReference>
<evidence type="ECO:0000259" key="2">
    <source>
        <dbReference type="PROSITE" id="PS51797"/>
    </source>
</evidence>
<evidence type="ECO:0000256" key="1">
    <source>
        <dbReference type="PROSITE-ProRule" id="PRU01133"/>
    </source>
</evidence>
<organism evidence="3 4">
    <name type="scientific">Anaeramoeba flamelloides</name>
    <dbReference type="NCBI Taxonomy" id="1746091"/>
    <lineage>
        <taxon>Eukaryota</taxon>
        <taxon>Metamonada</taxon>
        <taxon>Anaeramoebidae</taxon>
        <taxon>Anaeramoeba</taxon>
    </lineage>
</organism>
<dbReference type="PANTHER" id="PTHR11991:SF0">
    <property type="entry name" value="TRANSLATIONALLY-CONTROLLED TUMOR PROTEIN"/>
    <property type="match status" value="1"/>
</dbReference>
<keyword evidence="4" id="KW-1185">Reference proteome</keyword>